<protein>
    <submittedName>
        <fullName evidence="1">Uncharacterized protein</fullName>
    </submittedName>
</protein>
<evidence type="ECO:0000313" key="2">
    <source>
        <dbReference type="Proteomes" id="UP000076407"/>
    </source>
</evidence>
<sequence length="34" mass="4014">MIYIKPIENIKIILNIHFKMLQYKAAIKKRNGLG</sequence>
<proteinExistence type="predicted"/>
<evidence type="ECO:0000313" key="1">
    <source>
        <dbReference type="EnsemblMetazoa" id="AQUA014336-PA"/>
    </source>
</evidence>
<keyword evidence="2" id="KW-1185">Reference proteome</keyword>
<reference evidence="1" key="1">
    <citation type="submission" date="2020-05" db="UniProtKB">
        <authorList>
            <consortium name="EnsemblMetazoa"/>
        </authorList>
    </citation>
    <scope>IDENTIFICATION</scope>
    <source>
        <strain evidence="1">SANGQUA</strain>
    </source>
</reference>
<accession>A0A182XR53</accession>
<dbReference type="VEuPathDB" id="VectorBase:AQUA014336"/>
<dbReference type="EnsemblMetazoa" id="AQUA014336-RA">
    <property type="protein sequence ID" value="AQUA014336-PA"/>
    <property type="gene ID" value="AQUA014336"/>
</dbReference>
<dbReference type="Proteomes" id="UP000076407">
    <property type="component" value="Unassembled WGS sequence"/>
</dbReference>
<dbReference type="AlphaFoldDB" id="A0A182XR53"/>
<name>A0A182XR53_ANOQN</name>
<organism evidence="1 2">
    <name type="scientific">Anopheles quadriannulatus</name>
    <name type="common">Mosquito</name>
    <dbReference type="NCBI Taxonomy" id="34691"/>
    <lineage>
        <taxon>Eukaryota</taxon>
        <taxon>Metazoa</taxon>
        <taxon>Ecdysozoa</taxon>
        <taxon>Arthropoda</taxon>
        <taxon>Hexapoda</taxon>
        <taxon>Insecta</taxon>
        <taxon>Pterygota</taxon>
        <taxon>Neoptera</taxon>
        <taxon>Endopterygota</taxon>
        <taxon>Diptera</taxon>
        <taxon>Nematocera</taxon>
        <taxon>Culicoidea</taxon>
        <taxon>Culicidae</taxon>
        <taxon>Anophelinae</taxon>
        <taxon>Anopheles</taxon>
    </lineage>
</organism>